<feature type="transmembrane region" description="Helical" evidence="1">
    <location>
        <begin position="12"/>
        <end position="36"/>
    </location>
</feature>
<organism evidence="2">
    <name type="scientific">Aspergillus arachidicola</name>
    <dbReference type="NCBI Taxonomy" id="656916"/>
    <lineage>
        <taxon>Eukaryota</taxon>
        <taxon>Fungi</taxon>
        <taxon>Dikarya</taxon>
        <taxon>Ascomycota</taxon>
        <taxon>Pezizomycotina</taxon>
        <taxon>Eurotiomycetes</taxon>
        <taxon>Eurotiomycetidae</taxon>
        <taxon>Eurotiales</taxon>
        <taxon>Aspergillaceae</taxon>
        <taxon>Aspergillus</taxon>
        <taxon>Aspergillus subgen. Circumdati</taxon>
    </lineage>
</organism>
<reference evidence="2" key="1">
    <citation type="submission" date="2019-04" db="EMBL/GenBank/DDBJ databases">
        <title>Friends and foes A comparative genomics study of 23 Aspergillus species from section Flavi.</title>
        <authorList>
            <consortium name="DOE Joint Genome Institute"/>
            <person name="Kjaerbolling I."/>
            <person name="Vesth T."/>
            <person name="Frisvad J.C."/>
            <person name="Nybo J.L."/>
            <person name="Theobald S."/>
            <person name="Kildgaard S."/>
            <person name="Isbrandt T."/>
            <person name="Kuo A."/>
            <person name="Sato A."/>
            <person name="Lyhne E.K."/>
            <person name="Kogle M.E."/>
            <person name="Wiebenga A."/>
            <person name="Kun R.S."/>
            <person name="Lubbers R.J."/>
            <person name="Makela M.R."/>
            <person name="Barry K."/>
            <person name="Chovatia M."/>
            <person name="Clum A."/>
            <person name="Daum C."/>
            <person name="Haridas S."/>
            <person name="He G."/>
            <person name="LaButti K."/>
            <person name="Lipzen A."/>
            <person name="Mondo S."/>
            <person name="Riley R."/>
            <person name="Salamov A."/>
            <person name="Simmons B.A."/>
            <person name="Magnuson J.K."/>
            <person name="Henrissat B."/>
            <person name="Mortensen U.H."/>
            <person name="Larsen T.O."/>
            <person name="Devries R.P."/>
            <person name="Grigoriev I.V."/>
            <person name="Machida M."/>
            <person name="Baker S.E."/>
            <person name="Andersen M.R."/>
        </authorList>
    </citation>
    <scope>NUCLEOTIDE SEQUENCE</scope>
    <source>
        <strain evidence="2">CBS 117612</strain>
    </source>
</reference>
<keyword evidence="1" id="KW-0472">Membrane</keyword>
<gene>
    <name evidence="2" type="ORF">BDV24DRAFT_127125</name>
</gene>
<protein>
    <submittedName>
        <fullName evidence="2">Uncharacterized protein</fullName>
    </submittedName>
</protein>
<dbReference type="AlphaFoldDB" id="A0A5N6YIU1"/>
<evidence type="ECO:0000256" key="1">
    <source>
        <dbReference type="SAM" id="Phobius"/>
    </source>
</evidence>
<keyword evidence="1" id="KW-1133">Transmembrane helix</keyword>
<name>A0A5N6YIU1_9EURO</name>
<sequence length="59" mass="6480">MPAQASEAGRLALVAGLTTSLIARTFLEILVIWSPIPILRLPSLMTHFLSSSKSRSRSW</sequence>
<dbReference type="Proteomes" id="UP000325558">
    <property type="component" value="Unassembled WGS sequence"/>
</dbReference>
<dbReference type="EMBL" id="ML737124">
    <property type="protein sequence ID" value="KAE8344369.1"/>
    <property type="molecule type" value="Genomic_DNA"/>
</dbReference>
<keyword evidence="1" id="KW-0812">Transmembrane</keyword>
<accession>A0A5N6YIU1</accession>
<evidence type="ECO:0000313" key="2">
    <source>
        <dbReference type="EMBL" id="KAE8344369.1"/>
    </source>
</evidence>
<proteinExistence type="predicted"/>